<feature type="region of interest" description="Disordered" evidence="1">
    <location>
        <begin position="294"/>
        <end position="380"/>
    </location>
</feature>
<evidence type="ECO:0000313" key="2">
    <source>
        <dbReference type="EMBL" id="GLD48788.1"/>
    </source>
</evidence>
<proteinExistence type="predicted"/>
<feature type="region of interest" description="Disordered" evidence="1">
    <location>
        <begin position="396"/>
        <end position="458"/>
    </location>
</feature>
<name>A0AAD3M7J8_LATJO</name>
<protein>
    <submittedName>
        <fullName evidence="2">Leucine-rich repeat extensin-like protein 5</fullName>
    </submittedName>
</protein>
<evidence type="ECO:0000256" key="1">
    <source>
        <dbReference type="SAM" id="MobiDB-lite"/>
    </source>
</evidence>
<keyword evidence="3" id="KW-1185">Reference proteome</keyword>
<evidence type="ECO:0000313" key="3">
    <source>
        <dbReference type="Proteomes" id="UP001279410"/>
    </source>
</evidence>
<reference evidence="2" key="1">
    <citation type="submission" date="2022-08" db="EMBL/GenBank/DDBJ databases">
        <title>Genome sequencing of akame (Lates japonicus).</title>
        <authorList>
            <person name="Hashiguchi Y."/>
            <person name="Takahashi H."/>
        </authorList>
    </citation>
    <scope>NUCLEOTIDE SEQUENCE</scope>
    <source>
        <strain evidence="2">Kochi</strain>
    </source>
</reference>
<feature type="compositionally biased region" description="Pro residues" evidence="1">
    <location>
        <begin position="446"/>
        <end position="457"/>
    </location>
</feature>
<accession>A0AAD3M7J8</accession>
<feature type="compositionally biased region" description="Pro residues" evidence="1">
    <location>
        <begin position="406"/>
        <end position="422"/>
    </location>
</feature>
<dbReference type="EMBL" id="BRZM01000006">
    <property type="protein sequence ID" value="GLD48788.1"/>
    <property type="molecule type" value="Genomic_DNA"/>
</dbReference>
<gene>
    <name evidence="2" type="ORF">AKAME5_000270300</name>
</gene>
<feature type="compositionally biased region" description="Low complexity" evidence="1">
    <location>
        <begin position="331"/>
        <end position="342"/>
    </location>
</feature>
<organism evidence="2 3">
    <name type="scientific">Lates japonicus</name>
    <name type="common">Japanese lates</name>
    <dbReference type="NCBI Taxonomy" id="270547"/>
    <lineage>
        <taxon>Eukaryota</taxon>
        <taxon>Metazoa</taxon>
        <taxon>Chordata</taxon>
        <taxon>Craniata</taxon>
        <taxon>Vertebrata</taxon>
        <taxon>Euteleostomi</taxon>
        <taxon>Actinopterygii</taxon>
        <taxon>Neopterygii</taxon>
        <taxon>Teleostei</taxon>
        <taxon>Neoteleostei</taxon>
        <taxon>Acanthomorphata</taxon>
        <taxon>Carangaria</taxon>
        <taxon>Carangaria incertae sedis</taxon>
        <taxon>Centropomidae</taxon>
        <taxon>Lates</taxon>
    </lineage>
</organism>
<dbReference type="Proteomes" id="UP001279410">
    <property type="component" value="Unassembled WGS sequence"/>
</dbReference>
<sequence length="533" mass="58299">MEFIEGSRGIYRPIRVLFDTPIYERALQICWHMPSYKIHIALVAEFLRLQQEKQLSSAVTAEDMTELLMQESKSTLRVQLWEFELEDFDDDEVRPLLKLVWEVNNNMKMRDIEFEARRLLKLPETIPPQFQHPKIISQAHKYAKSLTEQLQEASISNLLGPREVVMEVVPKVLQGFWLPPPNTAFNMPSQQCSKMAVGVTKAVEDRVSTALSSMLLQVSFSRSIRDDVVLSIQETVGQVYTQDVLVKKLNCFAAELLNTISDVAAERICVLFQPQTFTKVTVCMNTDKDRTLPADVVDGVTTPAGGGLPGVEEDTEPEPDSAVTTPPPAPATITAEPPANTAIHNGLNNSLDEAEEQPVPSPEPDSAVVPVPPPIPLISLIPTDEAPAITAVQEGLTTSQTEPEQQPTPIPEPDSPPVPAPLTPHTEPPVTAEEPTEEPDSAVVSSPPPPVTPPAEPAPVLHGENICGVPTRHSAVVSVPPSRLTPPPVTTAKQADMTLSQDEAKTQSDVGIQGLFSWFRKTFCSCFLLDDAA</sequence>
<comment type="caution">
    <text evidence="2">The sequence shown here is derived from an EMBL/GenBank/DDBJ whole genome shotgun (WGS) entry which is preliminary data.</text>
</comment>
<feature type="compositionally biased region" description="Low complexity" evidence="1">
    <location>
        <begin position="423"/>
        <end position="433"/>
    </location>
</feature>
<dbReference type="AlphaFoldDB" id="A0AAD3M7J8"/>